<keyword evidence="4" id="KW-1185">Reference proteome</keyword>
<feature type="region of interest" description="Disordered" evidence="2">
    <location>
        <begin position="711"/>
        <end position="762"/>
    </location>
</feature>
<evidence type="ECO:0000256" key="1">
    <source>
        <dbReference type="SAM" id="Coils"/>
    </source>
</evidence>
<feature type="region of interest" description="Disordered" evidence="2">
    <location>
        <begin position="88"/>
        <end position="133"/>
    </location>
</feature>
<dbReference type="STRING" id="685588.A0A067S501"/>
<evidence type="ECO:0000256" key="2">
    <source>
        <dbReference type="SAM" id="MobiDB-lite"/>
    </source>
</evidence>
<dbReference type="HOGENOM" id="CLU_297365_0_0_1"/>
<feature type="region of interest" description="Disordered" evidence="2">
    <location>
        <begin position="47"/>
        <end position="66"/>
    </location>
</feature>
<dbReference type="AlphaFoldDB" id="A0A067S501"/>
<proteinExistence type="predicted"/>
<dbReference type="OrthoDB" id="3065406at2759"/>
<feature type="compositionally biased region" description="Polar residues" evidence="2">
    <location>
        <begin position="530"/>
        <end position="539"/>
    </location>
</feature>
<name>A0A067S501_GALM3</name>
<reference evidence="4" key="1">
    <citation type="journal article" date="2014" name="Proc. Natl. Acad. Sci. U.S.A.">
        <title>Extensive sampling of basidiomycete genomes demonstrates inadequacy of the white-rot/brown-rot paradigm for wood decay fungi.</title>
        <authorList>
            <person name="Riley R."/>
            <person name="Salamov A.A."/>
            <person name="Brown D.W."/>
            <person name="Nagy L.G."/>
            <person name="Floudas D."/>
            <person name="Held B.W."/>
            <person name="Levasseur A."/>
            <person name="Lombard V."/>
            <person name="Morin E."/>
            <person name="Otillar R."/>
            <person name="Lindquist E.A."/>
            <person name="Sun H."/>
            <person name="LaButti K.M."/>
            <person name="Schmutz J."/>
            <person name="Jabbour D."/>
            <person name="Luo H."/>
            <person name="Baker S.E."/>
            <person name="Pisabarro A.G."/>
            <person name="Walton J.D."/>
            <person name="Blanchette R.A."/>
            <person name="Henrissat B."/>
            <person name="Martin F."/>
            <person name="Cullen D."/>
            <person name="Hibbett D.S."/>
            <person name="Grigoriev I.V."/>
        </authorList>
    </citation>
    <scope>NUCLEOTIDE SEQUENCE [LARGE SCALE GENOMIC DNA]</scope>
    <source>
        <strain evidence="4">CBS 339.88</strain>
    </source>
</reference>
<feature type="compositionally biased region" description="Acidic residues" evidence="2">
    <location>
        <begin position="54"/>
        <end position="63"/>
    </location>
</feature>
<evidence type="ECO:0000313" key="4">
    <source>
        <dbReference type="Proteomes" id="UP000027222"/>
    </source>
</evidence>
<dbReference type="EMBL" id="KL142430">
    <property type="protein sequence ID" value="KDR65896.1"/>
    <property type="molecule type" value="Genomic_DNA"/>
</dbReference>
<protein>
    <submittedName>
        <fullName evidence="3">Uncharacterized protein</fullName>
    </submittedName>
</protein>
<feature type="region of interest" description="Disordered" evidence="2">
    <location>
        <begin position="374"/>
        <end position="395"/>
    </location>
</feature>
<gene>
    <name evidence="3" type="ORF">GALMADRAFT_148281</name>
</gene>
<feature type="region of interest" description="Disordered" evidence="2">
    <location>
        <begin position="453"/>
        <end position="547"/>
    </location>
</feature>
<accession>A0A067S501</accession>
<feature type="coiled-coil region" evidence="1">
    <location>
        <begin position="617"/>
        <end position="660"/>
    </location>
</feature>
<feature type="compositionally biased region" description="Basic residues" evidence="2">
    <location>
        <begin position="737"/>
        <end position="746"/>
    </location>
</feature>
<keyword evidence="1" id="KW-0175">Coiled coil</keyword>
<sequence>MASKTLGERIFSVDNVLWDSTKHAEEKLQDHRLDVKDIEEKILLNQTRSAELNLGDDSEDTEAEGLKSELKSLQLALVKASKAEAKAEKALKTSEKQGSKKKSSRLEAKKLKEASSSSNGPQQDQLIDPPLLEDAGGGLKRVALFDNEMPANPLESTGIVAQTNAKGALTLQVANDTQAQNDSQRIHEANSTARDGQLILANGEDAFTLQVANDTQAQNDSQHISEANSTARDGQLILANGESTSISTRNEIINKPDHNIDAEISEPNLTVYGAPEVGNGMQDHTETGRGEPVNIAGHYLVMSQQGLGTGGDQLANRDGHYSMAPSYGRETESSYEERIHTSRSLHIHKLKRVANREGRRIYLKSFNGDVLPANNWGPAGPFQPEQDTDSWESRAASTAIQNDTNSMPMQSHAPQFYTTSDTNLEWNFDPLTSSSLGVPIDNQEAFLSHTGISSGFGDGGTYNRRDVSMNDPSSGPVGDGRQLFAKSPMHPNQGHPNSQSEDTRDSLMVDGNGNPSNSFSDHTPRDVHGHSTSSSLTEDGQNHVDMDGDIDMEERATTLESDNVRKAQREMERTLLLVMTAQFNLDQESLRLSESEAVASDDLAAKSKCFKDVRVGLEFLERKVDGWKSELAMANAEYQAAKEKLDQEFSREEVARLQRELIGLKALCTVPQNYPIEVIGQFRKEIKQKTGRIAYLAQYVNLADNESLPIGSKRKPSLEDIDDVTDEQVQPREPTGKKKGKARKVKKEPEDRLPKEGTGPLTGIQRLESLGKISSTWLTQLAPKIIRVNSERLSLPMLSDDDCKWAEDEGQRQIDLFLAGGQEKVVHATVRKWCVSFPRYLPHCAWASLALALLVHKSKQGGTLRCRFHAINRSDRVKAVFDREFANKVEGVSHEVRLNSELPALPGHFHCGCLIDHVLVDFFIWKTVSAGTNENPLDTESMRQDAFQPRMRSFLLASHQQFSGFSAEDIPFQNPPPALSVVIDNLQMKLVFDLVNDLIARGHRLRLLQDGTK</sequence>
<dbReference type="Proteomes" id="UP000027222">
    <property type="component" value="Unassembled WGS sequence"/>
</dbReference>
<feature type="compositionally biased region" description="Basic and acidic residues" evidence="2">
    <location>
        <begin position="88"/>
        <end position="113"/>
    </location>
</feature>
<organism evidence="3 4">
    <name type="scientific">Galerina marginata (strain CBS 339.88)</name>
    <dbReference type="NCBI Taxonomy" id="685588"/>
    <lineage>
        <taxon>Eukaryota</taxon>
        <taxon>Fungi</taxon>
        <taxon>Dikarya</taxon>
        <taxon>Basidiomycota</taxon>
        <taxon>Agaricomycotina</taxon>
        <taxon>Agaricomycetes</taxon>
        <taxon>Agaricomycetidae</taxon>
        <taxon>Agaricales</taxon>
        <taxon>Agaricineae</taxon>
        <taxon>Strophariaceae</taxon>
        <taxon>Galerina</taxon>
    </lineage>
</organism>
<evidence type="ECO:0000313" key="3">
    <source>
        <dbReference type="EMBL" id="KDR65896.1"/>
    </source>
</evidence>